<dbReference type="Proteomes" id="UP001157126">
    <property type="component" value="Unassembled WGS sequence"/>
</dbReference>
<feature type="compositionally biased region" description="Acidic residues" evidence="1">
    <location>
        <begin position="23"/>
        <end position="38"/>
    </location>
</feature>
<keyword evidence="3" id="KW-1185">Reference proteome</keyword>
<name>A0ABQ6INH8_9MICO</name>
<feature type="compositionally biased region" description="Basic and acidic residues" evidence="1">
    <location>
        <begin position="1"/>
        <end position="22"/>
    </location>
</feature>
<gene>
    <name evidence="2" type="ORF">GCM10025883_13410</name>
</gene>
<sequence>MQRQDEPRRREVVQWRLGRDVDPLDEVDPPLAQGDDDEGVVKVETDVVGQEDEQPGKGAAERGGHGIDGGSPPGVATGPPLRLGIGTRQGRRGGQPRRPWS</sequence>
<feature type="compositionally biased region" description="Basic residues" evidence="1">
    <location>
        <begin position="89"/>
        <end position="101"/>
    </location>
</feature>
<organism evidence="2 3">
    <name type="scientific">Mobilicoccus caccae</name>
    <dbReference type="NCBI Taxonomy" id="1859295"/>
    <lineage>
        <taxon>Bacteria</taxon>
        <taxon>Bacillati</taxon>
        <taxon>Actinomycetota</taxon>
        <taxon>Actinomycetes</taxon>
        <taxon>Micrococcales</taxon>
        <taxon>Dermatophilaceae</taxon>
        <taxon>Mobilicoccus</taxon>
    </lineage>
</organism>
<comment type="caution">
    <text evidence="2">The sequence shown here is derived from an EMBL/GenBank/DDBJ whole genome shotgun (WGS) entry which is preliminary data.</text>
</comment>
<dbReference type="EMBL" id="BSUO01000001">
    <property type="protein sequence ID" value="GMA39296.1"/>
    <property type="molecule type" value="Genomic_DNA"/>
</dbReference>
<feature type="region of interest" description="Disordered" evidence="1">
    <location>
        <begin position="1"/>
        <end position="101"/>
    </location>
</feature>
<evidence type="ECO:0000313" key="2">
    <source>
        <dbReference type="EMBL" id="GMA39296.1"/>
    </source>
</evidence>
<reference evidence="3" key="1">
    <citation type="journal article" date="2019" name="Int. J. Syst. Evol. Microbiol.">
        <title>The Global Catalogue of Microorganisms (GCM) 10K type strain sequencing project: providing services to taxonomists for standard genome sequencing and annotation.</title>
        <authorList>
            <consortium name="The Broad Institute Genomics Platform"/>
            <consortium name="The Broad Institute Genome Sequencing Center for Infectious Disease"/>
            <person name="Wu L."/>
            <person name="Ma J."/>
        </authorList>
    </citation>
    <scope>NUCLEOTIDE SEQUENCE [LARGE SCALE GENOMIC DNA]</scope>
    <source>
        <strain evidence="3">NBRC 113072</strain>
    </source>
</reference>
<evidence type="ECO:0000256" key="1">
    <source>
        <dbReference type="SAM" id="MobiDB-lite"/>
    </source>
</evidence>
<protein>
    <submittedName>
        <fullName evidence="2">Uncharacterized protein</fullName>
    </submittedName>
</protein>
<proteinExistence type="predicted"/>
<accession>A0ABQ6INH8</accession>
<evidence type="ECO:0000313" key="3">
    <source>
        <dbReference type="Proteomes" id="UP001157126"/>
    </source>
</evidence>